<dbReference type="KEGG" id="slb:AWJ20_3284"/>
<dbReference type="InterPro" id="IPR045888">
    <property type="entry name" value="Erv"/>
</dbReference>
<keyword evidence="1" id="KW-0256">Endoplasmic reticulum</keyword>
<dbReference type="RefSeq" id="XP_018738124.1">
    <property type="nucleotide sequence ID" value="XM_018880291.1"/>
</dbReference>
<evidence type="ECO:0000313" key="3">
    <source>
        <dbReference type="EMBL" id="ANB15647.1"/>
    </source>
</evidence>
<keyword evidence="1" id="KW-0812">Transmembrane</keyword>
<keyword evidence="1" id="KW-1133">Transmembrane helix</keyword>
<dbReference type="GO" id="GO:0006888">
    <property type="term" value="P:endoplasmic reticulum to Golgi vesicle-mediated transport"/>
    <property type="evidence" value="ECO:0007669"/>
    <property type="project" value="UniProtKB-UniRule"/>
</dbReference>
<proteinExistence type="inferred from homology"/>
<comment type="similarity">
    <text evidence="1">Belongs to the ERGIC family.</text>
</comment>
<keyword evidence="1" id="KW-0333">Golgi apparatus</keyword>
<organism evidence="3 4">
    <name type="scientific">Sugiyamaella lignohabitans</name>
    <dbReference type="NCBI Taxonomy" id="796027"/>
    <lineage>
        <taxon>Eukaryota</taxon>
        <taxon>Fungi</taxon>
        <taxon>Dikarya</taxon>
        <taxon>Ascomycota</taxon>
        <taxon>Saccharomycotina</taxon>
        <taxon>Dipodascomycetes</taxon>
        <taxon>Dipodascales</taxon>
        <taxon>Trichomonascaceae</taxon>
        <taxon>Sugiyamaella</taxon>
    </lineage>
</organism>
<dbReference type="Pfam" id="PF07970">
    <property type="entry name" value="COPIIcoated_ERV"/>
    <property type="match status" value="1"/>
</dbReference>
<dbReference type="GO" id="GO:0000139">
    <property type="term" value="C:Golgi membrane"/>
    <property type="evidence" value="ECO:0007669"/>
    <property type="project" value="UniProtKB-SubCell"/>
</dbReference>
<accession>A0A161HNE0</accession>
<name>A0A161HNE0_9ASCO</name>
<keyword evidence="1" id="KW-0813">Transport</keyword>
<comment type="caution">
    <text evidence="1">Lacks conserved residue(s) required for the propagation of feature annotation.</text>
</comment>
<dbReference type="EMBL" id="CP014503">
    <property type="protein sequence ID" value="ANB15647.1"/>
    <property type="molecule type" value="Genomic_DNA"/>
</dbReference>
<evidence type="ECO:0000256" key="1">
    <source>
        <dbReference type="RuleBase" id="RU369013"/>
    </source>
</evidence>
<dbReference type="OrthoDB" id="5541786at2759"/>
<feature type="transmembrane region" description="Helical" evidence="1">
    <location>
        <begin position="218"/>
        <end position="237"/>
    </location>
</feature>
<evidence type="ECO:0000313" key="4">
    <source>
        <dbReference type="Proteomes" id="UP000189580"/>
    </source>
</evidence>
<dbReference type="AlphaFoldDB" id="A0A161HNE0"/>
<comment type="subcellular location">
    <subcellularLocation>
        <location evidence="1">Endoplasmic reticulum membrane</location>
        <topology evidence="1">Multi-pass membrane protein</topology>
    </subcellularLocation>
    <subcellularLocation>
        <location evidence="1">Endoplasmic reticulum-Golgi intermediate compartment membrane</location>
        <topology evidence="1">Multi-pass membrane protein</topology>
    </subcellularLocation>
    <subcellularLocation>
        <location evidence="1">Golgi apparatus membrane</location>
        <topology evidence="1">Multi-pass membrane protein</topology>
    </subcellularLocation>
</comment>
<sequence length="268" mass="30274">MDITVNIPCDIVSVTAYDFSDDKLLVNELLQFQSVDLDLSSGHLISEKQKEDTFHEVFKRAKKSKYAKKKTAKDAKHSACRVYGSFPVNKVRGDLQITTKFSRYGLNVLELEKLLNFTHIIDEFSFGEFYPKLVNPLDGVVAVAENSMQVYQYFLCVVPTTYKSYSTGSSIQTNQYAVTERAGVSNYHQGLPPGIIFKYDIEPIALTVFDRRLPFSQFLVRLVNVLGGIVVSTSWLYTVADKFLYKRSDGSDRGVLDSPVDDILNEKS</sequence>
<keyword evidence="1" id="KW-0472">Membrane</keyword>
<dbReference type="GeneID" id="30035289"/>
<dbReference type="PANTHER" id="PTHR10984">
    <property type="entry name" value="ENDOPLASMIC RETICULUM-GOLGI INTERMEDIATE COMPARTMENT PROTEIN"/>
    <property type="match status" value="1"/>
</dbReference>
<dbReference type="GO" id="GO:0030134">
    <property type="term" value="C:COPII-coated ER to Golgi transport vesicle"/>
    <property type="evidence" value="ECO:0007669"/>
    <property type="project" value="TreeGrafter"/>
</dbReference>
<keyword evidence="4" id="KW-1185">Reference proteome</keyword>
<keyword evidence="1" id="KW-0931">ER-Golgi transport</keyword>
<dbReference type="GO" id="GO:0033116">
    <property type="term" value="C:endoplasmic reticulum-Golgi intermediate compartment membrane"/>
    <property type="evidence" value="ECO:0007669"/>
    <property type="project" value="UniProtKB-SubCell"/>
</dbReference>
<dbReference type="Proteomes" id="UP000189580">
    <property type="component" value="Chromosome b"/>
</dbReference>
<evidence type="ECO:0000259" key="2">
    <source>
        <dbReference type="Pfam" id="PF07970"/>
    </source>
</evidence>
<dbReference type="InterPro" id="IPR012936">
    <property type="entry name" value="Erv_C"/>
</dbReference>
<gene>
    <name evidence="3" type="primary">ERV41</name>
    <name evidence="3" type="ORF">AWJ20_3284</name>
</gene>
<protein>
    <recommendedName>
        <fullName evidence="1">Endoplasmic reticulum-Golgi intermediate compartment protein</fullName>
    </recommendedName>
</protein>
<dbReference type="GO" id="GO:0006890">
    <property type="term" value="P:retrograde vesicle-mediated transport, Golgi to endoplasmic reticulum"/>
    <property type="evidence" value="ECO:0007669"/>
    <property type="project" value="TreeGrafter"/>
</dbReference>
<dbReference type="PANTHER" id="PTHR10984:SF81">
    <property type="entry name" value="ER-DERIVED VESICLES PROTEIN ERV41"/>
    <property type="match status" value="1"/>
</dbReference>
<feature type="domain" description="Endoplasmic reticulum vesicle transporter C-terminal" evidence="2">
    <location>
        <begin position="68"/>
        <end position="233"/>
    </location>
</feature>
<comment type="function">
    <text evidence="1">Plays a role in transport between endoplasmic reticulum and Golgi.</text>
</comment>
<reference evidence="3 4" key="1">
    <citation type="submission" date="2016-02" db="EMBL/GenBank/DDBJ databases">
        <title>Complete genome sequence and transcriptome regulation of the pentose utilising yeast Sugiyamaella lignohabitans.</title>
        <authorList>
            <person name="Bellasio M."/>
            <person name="Peymann A."/>
            <person name="Valli M."/>
            <person name="Sipitzky M."/>
            <person name="Graf A."/>
            <person name="Sauer M."/>
            <person name="Marx H."/>
            <person name="Mattanovich D."/>
        </authorList>
    </citation>
    <scope>NUCLEOTIDE SEQUENCE [LARGE SCALE GENOMIC DNA]</scope>
    <source>
        <strain evidence="3 4">CBS 10342</strain>
    </source>
</reference>
<dbReference type="GO" id="GO:0005789">
    <property type="term" value="C:endoplasmic reticulum membrane"/>
    <property type="evidence" value="ECO:0007669"/>
    <property type="project" value="UniProtKB-SubCell"/>
</dbReference>